<feature type="domain" description="PLD phosphodiesterase" evidence="5">
    <location>
        <begin position="545"/>
        <end position="572"/>
    </location>
</feature>
<name>A0ABW9WPT4_9BURK</name>
<evidence type="ECO:0000313" key="7">
    <source>
        <dbReference type="Proteomes" id="UP000466332"/>
    </source>
</evidence>
<reference evidence="6 7" key="1">
    <citation type="submission" date="2019-12" db="EMBL/GenBank/DDBJ databases">
        <title>Novel species isolated from a subtropical stream in China.</title>
        <authorList>
            <person name="Lu H."/>
        </authorList>
    </citation>
    <scope>NUCLEOTIDE SEQUENCE [LARGE SCALE GENOMIC DNA]</scope>
    <source>
        <strain evidence="6 7">FT109W</strain>
    </source>
</reference>
<comment type="catalytic activity">
    <reaction evidence="1">
        <text>a 1,2-diacyl-sn-glycero-3-phosphocholine + H2O = a 1,2-diacyl-sn-glycero-3-phosphate + choline + H(+)</text>
        <dbReference type="Rhea" id="RHEA:14445"/>
        <dbReference type="ChEBI" id="CHEBI:15354"/>
        <dbReference type="ChEBI" id="CHEBI:15377"/>
        <dbReference type="ChEBI" id="CHEBI:15378"/>
        <dbReference type="ChEBI" id="CHEBI:57643"/>
        <dbReference type="ChEBI" id="CHEBI:58608"/>
        <dbReference type="EC" id="3.1.4.4"/>
    </reaction>
</comment>
<evidence type="ECO:0000313" key="6">
    <source>
        <dbReference type="EMBL" id="MYN42855.1"/>
    </source>
</evidence>
<gene>
    <name evidence="6" type="ORF">GTP55_26280</name>
</gene>
<dbReference type="Pfam" id="PF13091">
    <property type="entry name" value="PLDc_2"/>
    <property type="match status" value="1"/>
</dbReference>
<dbReference type="PANTHER" id="PTHR18896:SF76">
    <property type="entry name" value="PHOSPHOLIPASE"/>
    <property type="match status" value="1"/>
</dbReference>
<evidence type="ECO:0000256" key="2">
    <source>
        <dbReference type="ARBA" id="ARBA00022737"/>
    </source>
</evidence>
<dbReference type="PANTHER" id="PTHR18896">
    <property type="entry name" value="PHOSPHOLIPASE D"/>
    <property type="match status" value="1"/>
</dbReference>
<dbReference type="InterPro" id="IPR001736">
    <property type="entry name" value="PLipase_D/transphosphatidylase"/>
</dbReference>
<keyword evidence="2" id="KW-0677">Repeat</keyword>
<evidence type="ECO:0000256" key="3">
    <source>
        <dbReference type="ARBA" id="ARBA00022801"/>
    </source>
</evidence>
<protein>
    <submittedName>
        <fullName evidence="6">Phospholipase</fullName>
    </submittedName>
</protein>
<keyword evidence="4" id="KW-0443">Lipid metabolism</keyword>
<dbReference type="InterPro" id="IPR025202">
    <property type="entry name" value="PLD-like_dom"/>
</dbReference>
<evidence type="ECO:0000259" key="5">
    <source>
        <dbReference type="PROSITE" id="PS50035"/>
    </source>
</evidence>
<organism evidence="6 7">
    <name type="scientific">Duganella margarita</name>
    <dbReference type="NCBI Taxonomy" id="2692170"/>
    <lineage>
        <taxon>Bacteria</taxon>
        <taxon>Pseudomonadati</taxon>
        <taxon>Pseudomonadota</taxon>
        <taxon>Betaproteobacteria</taxon>
        <taxon>Burkholderiales</taxon>
        <taxon>Oxalobacteraceae</taxon>
        <taxon>Telluria group</taxon>
        <taxon>Duganella</taxon>
    </lineage>
</organism>
<comment type="caution">
    <text evidence="6">The sequence shown here is derived from an EMBL/GenBank/DDBJ whole genome shotgun (WGS) entry which is preliminary data.</text>
</comment>
<dbReference type="SUPFAM" id="SSF56024">
    <property type="entry name" value="Phospholipase D/nuclease"/>
    <property type="match status" value="2"/>
</dbReference>
<evidence type="ECO:0000256" key="4">
    <source>
        <dbReference type="ARBA" id="ARBA00023098"/>
    </source>
</evidence>
<dbReference type="Proteomes" id="UP000466332">
    <property type="component" value="Unassembled WGS sequence"/>
</dbReference>
<evidence type="ECO:0000256" key="1">
    <source>
        <dbReference type="ARBA" id="ARBA00000798"/>
    </source>
</evidence>
<sequence length="654" mass="74943">MTNRQTNNFSLERTGAMASMNANADLYNQSLSYRKKSAPNQCLAQSWFVRVPKEVYYPRYRCLIEPLICGQDVFEKIQKDLLSARHSVDIITWGFDPGMVLVRKASAEDGVRYGDLLKKIATRKENPVKVRLLVWHDDAASHAQMNNNPGYYGIRFPLIDRAFTDFYSEQHQAYNDEWYKQVCANEIPNIHFHVRDVPLEFVDQALSDESAPSNVMALIAKRYPTHHQKMLLVDYEIPKLAKGYVMGHNSITDFWDTKEHKFRDIHRERFYEMDHAKLQRKAWESVSEYQRRAADEVAQAYIDARSHVAKPYQDVSCRVQGPILYDLNHNFCQAWEESKRPSSLFRELCWLTWLPGLKIHAMVAEKIVDSLHHEMDPGFIARRKALPLSAFNLPDARHNLQLLRTQPLHCEKTIKECYANLTRQMLHYIFIQNQYIQYKPWAEHLIECSGRLRGAGYLKPLYVFILTSTPESDGMDRPTYDVAGGIGMSTTMRVEHEEAVANAKKNGERPPLDAEELAANGLRVFMGSLWTCADKKGQLSSTDYEEIYIHAKVAVVDDAAFTIGSANLNLRSMALDSELNVISDAFDVAYQLRADLFRQCTKNPGPPQFEDMGDAFKEWKGLASKNYGAKESGGKLLGELLPFHVDRKPGFPVV</sequence>
<keyword evidence="7" id="KW-1185">Reference proteome</keyword>
<dbReference type="EMBL" id="WWCS01000026">
    <property type="protein sequence ID" value="MYN42855.1"/>
    <property type="molecule type" value="Genomic_DNA"/>
</dbReference>
<dbReference type="PROSITE" id="PS50035">
    <property type="entry name" value="PLD"/>
    <property type="match status" value="1"/>
</dbReference>
<keyword evidence="3" id="KW-0378">Hydrolase</keyword>
<proteinExistence type="predicted"/>
<accession>A0ABW9WPT4</accession>
<dbReference type="Gene3D" id="3.30.870.10">
    <property type="entry name" value="Endonuclease Chain A"/>
    <property type="match status" value="2"/>
</dbReference>
<dbReference type="SMART" id="SM00155">
    <property type="entry name" value="PLDc"/>
    <property type="match status" value="1"/>
</dbReference>
<dbReference type="InterPro" id="IPR015679">
    <property type="entry name" value="PLipase_D_fam"/>
</dbReference>